<evidence type="ECO:0000313" key="1">
    <source>
        <dbReference type="EMBL" id="KAF7428839.1"/>
    </source>
</evidence>
<protein>
    <recommendedName>
        <fullName evidence="3">BTB domain-containing protein</fullName>
    </recommendedName>
</protein>
<keyword evidence="2" id="KW-1185">Reference proteome</keyword>
<dbReference type="OrthoDB" id="2593747at2759"/>
<dbReference type="VEuPathDB" id="FungiDB:PC9H_008071"/>
<proteinExistence type="predicted"/>
<reference evidence="1" key="1">
    <citation type="submission" date="2019-07" db="EMBL/GenBank/DDBJ databases">
        <authorList>
            <person name="Palmer J.M."/>
        </authorList>
    </citation>
    <scope>NUCLEOTIDE SEQUENCE</scope>
    <source>
        <strain evidence="1">PC9</strain>
    </source>
</reference>
<comment type="caution">
    <text evidence="1">The sequence shown here is derived from an EMBL/GenBank/DDBJ whole genome shotgun (WGS) entry which is preliminary data.</text>
</comment>
<dbReference type="Proteomes" id="UP000623687">
    <property type="component" value="Unassembled WGS sequence"/>
</dbReference>
<name>A0A8H7DS94_PLEOS</name>
<evidence type="ECO:0000313" key="2">
    <source>
        <dbReference type="Proteomes" id="UP000623687"/>
    </source>
</evidence>
<sequence>MSGEAPPQLRHNSEFYLDWITFQVEDELFKIPIRCITFDTEPFKTLASRSLPSGDGPVEGMSDESPIALSDTSKVDFQRLLEVLCPLFTGVLAYRSFKPKPITSVEIWHSVLKLSTKWRLLDVRSYAIETMNQLGLSHQNMLRYGRDYKVSNWVIKGCLGFAIQEAPLSECDAKDIMQGLSLDEGVRQLMRVVGLHEKNKLSNTRGWNCPVCVFGEVRCMNCSRYSSRNSPVKTVVDEGTVRMNFKVEVAEIVADEKCFNRE</sequence>
<gene>
    <name evidence="1" type="ORF">PC9H_008071</name>
</gene>
<dbReference type="RefSeq" id="XP_036631211.1">
    <property type="nucleotide sequence ID" value="XM_036777591.1"/>
</dbReference>
<evidence type="ECO:0008006" key="3">
    <source>
        <dbReference type="Google" id="ProtNLM"/>
    </source>
</evidence>
<dbReference type="AlphaFoldDB" id="A0A8H7DS94"/>
<organism evidence="1 2">
    <name type="scientific">Pleurotus ostreatus</name>
    <name type="common">Oyster mushroom</name>
    <name type="synonym">White-rot fungus</name>
    <dbReference type="NCBI Taxonomy" id="5322"/>
    <lineage>
        <taxon>Eukaryota</taxon>
        <taxon>Fungi</taxon>
        <taxon>Dikarya</taxon>
        <taxon>Basidiomycota</taxon>
        <taxon>Agaricomycotina</taxon>
        <taxon>Agaricomycetes</taxon>
        <taxon>Agaricomycetidae</taxon>
        <taxon>Agaricales</taxon>
        <taxon>Pleurotineae</taxon>
        <taxon>Pleurotaceae</taxon>
        <taxon>Pleurotus</taxon>
    </lineage>
</organism>
<accession>A0A8H7DS94</accession>
<dbReference type="EMBL" id="JACETU010000005">
    <property type="protein sequence ID" value="KAF7428839.1"/>
    <property type="molecule type" value="Genomic_DNA"/>
</dbReference>
<dbReference type="GeneID" id="59377889"/>